<evidence type="ECO:0000256" key="3">
    <source>
        <dbReference type="RuleBase" id="RU361235"/>
    </source>
</evidence>
<sequence length="549" mass="59674">MIKFSEYFAILGFALSASATSGPTVDLGYVRYQGVHNETLGINTFKGVHYAAPPIGDLRWRAPVPIESRNNFTGDQIVDATVQGNQCVQGVPGWVSGVVANVTALLAISAAPPPSNEDCLLLDVIVPSKPVTSSLPVIIQIHGGGYTMGSSTSSDGSQLVGRSDGSVIYVQIQYRLGAYGFLGASIVREDGVANAGLLDQREAMRWVQRNIRRFGGDPARVTIWGGSAGGGSVAKYPYWNNFPNETALETQYDLLRTASNCSTLACLRNLPAAALANATQTTYFAAYISGQYPYGEFYYVPTIDGVIIRDTFSTEFERGHFSKVPLLTDHDAFEGATFANFSVDSVAMATANLKQRIPLAGPSYFARLYELYPLSSYSEGYFSAAFFQSIVYKTLSSYISSVSTENTVFWRLQEIIGDLQITCVTYWMGSALVNTGQKVWKLKYSTGSFLHGATAAPLFLASSSTTNTTQSDMMKDYFLSFAIDLDPNSFTPPLSNLSRPYWPEYVDAQDYGSGFSVLEVNETRIGVVTDQDASARCDFLQANAFAAQK</sequence>
<evidence type="ECO:0000313" key="6">
    <source>
        <dbReference type="Proteomes" id="UP000308724"/>
    </source>
</evidence>
<evidence type="ECO:0000256" key="2">
    <source>
        <dbReference type="ARBA" id="ARBA00022801"/>
    </source>
</evidence>
<name>A0A4T0BTP1_AURPU</name>
<dbReference type="PROSITE" id="PS00122">
    <property type="entry name" value="CARBOXYLESTERASE_B_1"/>
    <property type="match status" value="1"/>
</dbReference>
<evidence type="ECO:0000256" key="1">
    <source>
        <dbReference type="ARBA" id="ARBA00005964"/>
    </source>
</evidence>
<feature type="domain" description="Carboxylesterase type B" evidence="4">
    <location>
        <begin position="256"/>
        <end position="508"/>
    </location>
</feature>
<dbReference type="EMBL" id="QZBZ01000068">
    <property type="protein sequence ID" value="TIA38171.1"/>
    <property type="molecule type" value="Genomic_DNA"/>
</dbReference>
<keyword evidence="2 3" id="KW-0378">Hydrolase</keyword>
<dbReference type="PANTHER" id="PTHR11559">
    <property type="entry name" value="CARBOXYLESTERASE"/>
    <property type="match status" value="1"/>
</dbReference>
<dbReference type="Pfam" id="PF00135">
    <property type="entry name" value="COesterase"/>
    <property type="match status" value="2"/>
</dbReference>
<dbReference type="Proteomes" id="UP000308724">
    <property type="component" value="Unassembled WGS sequence"/>
</dbReference>
<dbReference type="InterPro" id="IPR029058">
    <property type="entry name" value="AB_hydrolase_fold"/>
</dbReference>
<gene>
    <name evidence="5" type="ORF">D6C78_04200</name>
</gene>
<keyword evidence="3" id="KW-0732">Signal</keyword>
<evidence type="ECO:0000259" key="4">
    <source>
        <dbReference type="Pfam" id="PF00135"/>
    </source>
</evidence>
<dbReference type="EC" id="3.1.1.-" evidence="3"/>
<dbReference type="SUPFAM" id="SSF53474">
    <property type="entry name" value="alpha/beta-Hydrolases"/>
    <property type="match status" value="1"/>
</dbReference>
<comment type="caution">
    <text evidence="5">The sequence shown here is derived from an EMBL/GenBank/DDBJ whole genome shotgun (WGS) entry which is preliminary data.</text>
</comment>
<proteinExistence type="inferred from homology"/>
<comment type="similarity">
    <text evidence="1 3">Belongs to the type-B carboxylesterase/lipase family.</text>
</comment>
<feature type="domain" description="Carboxylesterase type B" evidence="4">
    <location>
        <begin position="33"/>
        <end position="234"/>
    </location>
</feature>
<dbReference type="Gene3D" id="3.40.50.1820">
    <property type="entry name" value="alpha/beta hydrolase"/>
    <property type="match status" value="1"/>
</dbReference>
<organism evidence="5 6">
    <name type="scientific">Aureobasidium pullulans</name>
    <name type="common">Black yeast</name>
    <name type="synonym">Pullularia pullulans</name>
    <dbReference type="NCBI Taxonomy" id="5580"/>
    <lineage>
        <taxon>Eukaryota</taxon>
        <taxon>Fungi</taxon>
        <taxon>Dikarya</taxon>
        <taxon>Ascomycota</taxon>
        <taxon>Pezizomycotina</taxon>
        <taxon>Dothideomycetes</taxon>
        <taxon>Dothideomycetidae</taxon>
        <taxon>Dothideales</taxon>
        <taxon>Saccotheciaceae</taxon>
        <taxon>Aureobasidium</taxon>
    </lineage>
</organism>
<accession>A0A4T0BTP1</accession>
<dbReference type="AlphaFoldDB" id="A0A4T0BTP1"/>
<dbReference type="InterPro" id="IPR050309">
    <property type="entry name" value="Type-B_Carboxylest/Lipase"/>
</dbReference>
<reference evidence="5 6" key="1">
    <citation type="submission" date="2018-10" db="EMBL/GenBank/DDBJ databases">
        <title>Fifty Aureobasidium pullulans genomes reveal a recombining polyextremotolerant generalist.</title>
        <authorList>
            <person name="Gostincar C."/>
            <person name="Turk M."/>
            <person name="Zajc J."/>
            <person name="Gunde-Cimerman N."/>
        </authorList>
    </citation>
    <scope>NUCLEOTIDE SEQUENCE [LARGE SCALE GENOMIC DNA]</scope>
    <source>
        <strain evidence="5 6">EXF-1645</strain>
    </source>
</reference>
<dbReference type="GO" id="GO:0016787">
    <property type="term" value="F:hydrolase activity"/>
    <property type="evidence" value="ECO:0007669"/>
    <property type="project" value="UniProtKB-KW"/>
</dbReference>
<dbReference type="InterPro" id="IPR019826">
    <property type="entry name" value="Carboxylesterase_B_AS"/>
</dbReference>
<evidence type="ECO:0000313" key="5">
    <source>
        <dbReference type="EMBL" id="TIA38171.1"/>
    </source>
</evidence>
<dbReference type="InterPro" id="IPR002018">
    <property type="entry name" value="CarbesteraseB"/>
</dbReference>
<feature type="chain" id="PRO_5021036153" description="Carboxylic ester hydrolase" evidence="3">
    <location>
        <begin position="20"/>
        <end position="549"/>
    </location>
</feature>
<protein>
    <recommendedName>
        <fullName evidence="3">Carboxylic ester hydrolase</fullName>
        <ecNumber evidence="3">3.1.1.-</ecNumber>
    </recommendedName>
</protein>
<feature type="signal peptide" evidence="3">
    <location>
        <begin position="1"/>
        <end position="19"/>
    </location>
</feature>